<dbReference type="Proteomes" id="UP000541352">
    <property type="component" value="Unassembled WGS sequence"/>
</dbReference>
<evidence type="ECO:0000256" key="3">
    <source>
        <dbReference type="ARBA" id="ARBA00022475"/>
    </source>
</evidence>
<keyword evidence="4 7" id="KW-0812">Transmembrane</keyword>
<sequence>MKKQLSTIALTNFSNHSLTQNSLTAMKTVLSNIITPVYTSTWYSDLVLAIPRIMGCYFLMVNFGGSKFPTPDWFVEDVSKFGGIFALFPAFFAWAAVLAETFGGALLVLGLGTRLAGFMVACTMLVAIFFQKWGGEVWEMLPAMGFLWISLYAIVMGSGRIGLDHFIAQRFKK</sequence>
<evidence type="ECO:0000256" key="1">
    <source>
        <dbReference type="ARBA" id="ARBA00004651"/>
    </source>
</evidence>
<dbReference type="GO" id="GO:0005886">
    <property type="term" value="C:plasma membrane"/>
    <property type="evidence" value="ECO:0007669"/>
    <property type="project" value="UniProtKB-SubCell"/>
</dbReference>
<evidence type="ECO:0000256" key="5">
    <source>
        <dbReference type="ARBA" id="ARBA00022989"/>
    </source>
</evidence>
<feature type="transmembrane region" description="Helical" evidence="7">
    <location>
        <begin position="106"/>
        <end position="130"/>
    </location>
</feature>
<proteinExistence type="inferred from homology"/>
<dbReference type="InterPro" id="IPR032808">
    <property type="entry name" value="DoxX"/>
</dbReference>
<dbReference type="Pfam" id="PF07681">
    <property type="entry name" value="DoxX"/>
    <property type="match status" value="1"/>
</dbReference>
<comment type="caution">
    <text evidence="8">The sequence shown here is derived from an EMBL/GenBank/DDBJ whole genome shotgun (WGS) entry which is preliminary data.</text>
</comment>
<organism evidence="8 9">
    <name type="scientific">Runella defluvii</name>
    <dbReference type="NCBI Taxonomy" id="370973"/>
    <lineage>
        <taxon>Bacteria</taxon>
        <taxon>Pseudomonadati</taxon>
        <taxon>Bacteroidota</taxon>
        <taxon>Cytophagia</taxon>
        <taxon>Cytophagales</taxon>
        <taxon>Spirosomataceae</taxon>
        <taxon>Runella</taxon>
    </lineage>
</organism>
<feature type="transmembrane region" description="Helical" evidence="7">
    <location>
        <begin position="81"/>
        <end position="99"/>
    </location>
</feature>
<comment type="subcellular location">
    <subcellularLocation>
        <location evidence="1">Cell membrane</location>
        <topology evidence="1">Multi-pass membrane protein</topology>
    </subcellularLocation>
</comment>
<evidence type="ECO:0000256" key="2">
    <source>
        <dbReference type="ARBA" id="ARBA00006679"/>
    </source>
</evidence>
<name>A0A7W5ZIY8_9BACT</name>
<evidence type="ECO:0000313" key="8">
    <source>
        <dbReference type="EMBL" id="MBB3838143.1"/>
    </source>
</evidence>
<protein>
    <submittedName>
        <fullName evidence="8">Putative oxidoreductase</fullName>
    </submittedName>
</protein>
<evidence type="ECO:0000256" key="4">
    <source>
        <dbReference type="ARBA" id="ARBA00022692"/>
    </source>
</evidence>
<keyword evidence="3" id="KW-1003">Cell membrane</keyword>
<dbReference type="EMBL" id="JACIBY010000004">
    <property type="protein sequence ID" value="MBB3838143.1"/>
    <property type="molecule type" value="Genomic_DNA"/>
</dbReference>
<keyword evidence="9" id="KW-1185">Reference proteome</keyword>
<accession>A0A7W5ZIY8</accession>
<evidence type="ECO:0000313" key="9">
    <source>
        <dbReference type="Proteomes" id="UP000541352"/>
    </source>
</evidence>
<dbReference type="InterPro" id="IPR051907">
    <property type="entry name" value="DoxX-like_oxidoreductase"/>
</dbReference>
<gene>
    <name evidence="8" type="ORF">FHS57_002148</name>
</gene>
<dbReference type="PANTHER" id="PTHR33452:SF1">
    <property type="entry name" value="INNER MEMBRANE PROTEIN YPHA-RELATED"/>
    <property type="match status" value="1"/>
</dbReference>
<feature type="transmembrane region" description="Helical" evidence="7">
    <location>
        <begin position="142"/>
        <end position="163"/>
    </location>
</feature>
<feature type="transmembrane region" description="Helical" evidence="7">
    <location>
        <begin position="42"/>
        <end position="61"/>
    </location>
</feature>
<evidence type="ECO:0000256" key="7">
    <source>
        <dbReference type="SAM" id="Phobius"/>
    </source>
</evidence>
<keyword evidence="5 7" id="KW-1133">Transmembrane helix</keyword>
<dbReference type="AlphaFoldDB" id="A0A7W5ZIY8"/>
<comment type="similarity">
    <text evidence="2">Belongs to the DoxX family.</text>
</comment>
<reference evidence="8 9" key="1">
    <citation type="submission" date="2020-08" db="EMBL/GenBank/DDBJ databases">
        <title>Genomic Encyclopedia of Type Strains, Phase IV (KMG-IV): sequencing the most valuable type-strain genomes for metagenomic binning, comparative biology and taxonomic classification.</title>
        <authorList>
            <person name="Goeker M."/>
        </authorList>
    </citation>
    <scope>NUCLEOTIDE SEQUENCE [LARGE SCALE GENOMIC DNA]</scope>
    <source>
        <strain evidence="8 9">DSM 17976</strain>
    </source>
</reference>
<dbReference type="RefSeq" id="WP_221225599.1">
    <property type="nucleotide sequence ID" value="NZ_JACIBY010000004.1"/>
</dbReference>
<dbReference type="PANTHER" id="PTHR33452">
    <property type="entry name" value="OXIDOREDUCTASE CATD-RELATED"/>
    <property type="match status" value="1"/>
</dbReference>
<keyword evidence="6 7" id="KW-0472">Membrane</keyword>
<evidence type="ECO:0000256" key="6">
    <source>
        <dbReference type="ARBA" id="ARBA00023136"/>
    </source>
</evidence>